<feature type="region of interest" description="Disordered" evidence="1">
    <location>
        <begin position="524"/>
        <end position="558"/>
    </location>
</feature>
<dbReference type="Proteomes" id="UP001281761">
    <property type="component" value="Unassembled WGS sequence"/>
</dbReference>
<feature type="region of interest" description="Disordered" evidence="1">
    <location>
        <begin position="421"/>
        <end position="441"/>
    </location>
</feature>
<comment type="caution">
    <text evidence="2">The sequence shown here is derived from an EMBL/GenBank/DDBJ whole genome shotgun (WGS) entry which is preliminary data.</text>
</comment>
<evidence type="ECO:0000313" key="3">
    <source>
        <dbReference type="Proteomes" id="UP001281761"/>
    </source>
</evidence>
<organism evidence="2 3">
    <name type="scientific">Blattamonas nauphoetae</name>
    <dbReference type="NCBI Taxonomy" id="2049346"/>
    <lineage>
        <taxon>Eukaryota</taxon>
        <taxon>Metamonada</taxon>
        <taxon>Preaxostyla</taxon>
        <taxon>Oxymonadida</taxon>
        <taxon>Blattamonas</taxon>
    </lineage>
</organism>
<evidence type="ECO:0000256" key="1">
    <source>
        <dbReference type="SAM" id="MobiDB-lite"/>
    </source>
</evidence>
<dbReference type="SUPFAM" id="SSF48371">
    <property type="entry name" value="ARM repeat"/>
    <property type="match status" value="1"/>
</dbReference>
<reference evidence="2 3" key="1">
    <citation type="journal article" date="2022" name="bioRxiv">
        <title>Genomics of Preaxostyla Flagellates Illuminates Evolutionary Transitions and the Path Towards Mitochondrial Loss.</title>
        <authorList>
            <person name="Novak L.V.F."/>
            <person name="Treitli S.C."/>
            <person name="Pyrih J."/>
            <person name="Halakuc P."/>
            <person name="Pipaliya S.V."/>
            <person name="Vacek V."/>
            <person name="Brzon O."/>
            <person name="Soukal P."/>
            <person name="Eme L."/>
            <person name="Dacks J.B."/>
            <person name="Karnkowska A."/>
            <person name="Elias M."/>
            <person name="Hampl V."/>
        </authorList>
    </citation>
    <scope>NUCLEOTIDE SEQUENCE [LARGE SCALE GENOMIC DNA]</scope>
    <source>
        <strain evidence="2">NAU3</strain>
        <tissue evidence="2">Gut</tissue>
    </source>
</reference>
<feature type="region of interest" description="Disordered" evidence="1">
    <location>
        <begin position="50"/>
        <end position="77"/>
    </location>
</feature>
<name>A0ABQ9WZJ7_9EUKA</name>
<feature type="compositionally biased region" description="Pro residues" evidence="1">
    <location>
        <begin position="68"/>
        <end position="77"/>
    </location>
</feature>
<evidence type="ECO:0000313" key="2">
    <source>
        <dbReference type="EMBL" id="KAK2944956.1"/>
    </source>
</evidence>
<dbReference type="InterPro" id="IPR016024">
    <property type="entry name" value="ARM-type_fold"/>
</dbReference>
<protein>
    <submittedName>
        <fullName evidence="2">Uncharacterized protein</fullName>
    </submittedName>
</protein>
<accession>A0ABQ9WZJ7</accession>
<keyword evidence="3" id="KW-1185">Reference proteome</keyword>
<gene>
    <name evidence="2" type="ORF">BLNAU_20132</name>
</gene>
<sequence>MRPVHQFTEIPVLIVVLCRSAQPPMLSLIVLGRVVDCGCAEGMMDARTKREHRRNVNTANTRLSGRPQHPPLPPSPCPSSVMVLYRSRFLDWDEEEPESEQEKAVIFQSLVATVKIQPVLDDSLEEKAVQFLESVDPQDIESADAFLRSLGHTTDESSKDFVQSIVVLVSSPSQAITTTAMKILESLSISCSARVFYPLVKADLLPQLITSLNPLSLSFAEAVGIHTCLMSIISSTVWLTTPTGLEHLGIEDESGQQTVHKTVLKQVLIPSEKYICHLCANRFSIVDGDLPNEFMTILAQLLRISPSYQPTAEIVLHMPVFLTIPSCLTFFEKDFPIWDFLRFGKVGSCRRSIHGHSRSLLRRHPHPPTPLCLSLTTHTLPLPSASPSPPTPSHSSLPLPHHPHPPTPLCLSLTTHTLPLPSASPSPPTPSHSPLPLPHHPHPPTPLCLSLTSHTLPVLSVSPLPTLAIERPFGCHSKHKQYWPRQSSSFAFFDSFSSSSPLTPLFLCNLGLRSKLKGNKVWTREGDENLQRRGEGRNSKSDRTTGNGSMMDKHDGSS</sequence>
<dbReference type="EMBL" id="JARBJD010000278">
    <property type="protein sequence ID" value="KAK2944956.1"/>
    <property type="molecule type" value="Genomic_DNA"/>
</dbReference>
<feature type="compositionally biased region" description="Basic and acidic residues" evidence="1">
    <location>
        <begin position="524"/>
        <end position="543"/>
    </location>
</feature>
<feature type="compositionally biased region" description="Pro residues" evidence="1">
    <location>
        <begin position="422"/>
        <end position="441"/>
    </location>
</feature>
<proteinExistence type="predicted"/>